<sequence length="177" mass="20181">MNILMRLMWTVTLMLSAALVSGSPQQGTSQKGMSQTGAAQYGTAQHGVMMGDRGTQGYGKPGYEMQGSMMNHEQKLAMRKQMQTMQETMERIRKEQDPKKRQALMQKHSAQITQSLHMMNMMPDKSGTMTRQEMQNMMRSMNQGMGAMNEHMGMMQMLMGQMMEHESLQKQERMGEP</sequence>
<dbReference type="AlphaFoldDB" id="A0A9E5MJI1"/>
<feature type="chain" id="PRO_5038395827" evidence="1">
    <location>
        <begin position="23"/>
        <end position="177"/>
    </location>
</feature>
<evidence type="ECO:0000313" key="3">
    <source>
        <dbReference type="Proteomes" id="UP000787472"/>
    </source>
</evidence>
<keyword evidence="1" id="KW-0732">Signal</keyword>
<accession>A0A9E5MJI1</accession>
<gene>
    <name evidence="2" type="ORF">G8770_06390</name>
</gene>
<reference evidence="2" key="1">
    <citation type="submission" date="2020-03" db="EMBL/GenBank/DDBJ databases">
        <authorList>
            <person name="Guo F."/>
        </authorList>
    </citation>
    <scope>NUCLEOTIDE SEQUENCE</scope>
    <source>
        <strain evidence="2">JCM 30134</strain>
    </source>
</reference>
<proteinExistence type="predicted"/>
<feature type="signal peptide" evidence="1">
    <location>
        <begin position="1"/>
        <end position="22"/>
    </location>
</feature>
<keyword evidence="3" id="KW-1185">Reference proteome</keyword>
<dbReference type="Proteomes" id="UP000787472">
    <property type="component" value="Unassembled WGS sequence"/>
</dbReference>
<comment type="caution">
    <text evidence="2">The sequence shown here is derived from an EMBL/GenBank/DDBJ whole genome shotgun (WGS) entry which is preliminary data.</text>
</comment>
<dbReference type="EMBL" id="JAAONZ010000003">
    <property type="protein sequence ID" value="NHO65169.1"/>
    <property type="molecule type" value="Genomic_DNA"/>
</dbReference>
<evidence type="ECO:0000256" key="1">
    <source>
        <dbReference type="SAM" id="SignalP"/>
    </source>
</evidence>
<organism evidence="2 3">
    <name type="scientific">Pseudomaricurvus hydrocarbonicus</name>
    <dbReference type="NCBI Taxonomy" id="1470433"/>
    <lineage>
        <taxon>Bacteria</taxon>
        <taxon>Pseudomonadati</taxon>
        <taxon>Pseudomonadota</taxon>
        <taxon>Gammaproteobacteria</taxon>
        <taxon>Cellvibrionales</taxon>
        <taxon>Cellvibrionaceae</taxon>
        <taxon>Pseudomaricurvus</taxon>
    </lineage>
</organism>
<evidence type="ECO:0000313" key="2">
    <source>
        <dbReference type="EMBL" id="NHO65169.1"/>
    </source>
</evidence>
<name>A0A9E5MJI1_9GAMM</name>
<dbReference type="RefSeq" id="WP_167183446.1">
    <property type="nucleotide sequence ID" value="NZ_JAAONZ010000003.1"/>
</dbReference>
<protein>
    <submittedName>
        <fullName evidence="2">Uncharacterized protein</fullName>
    </submittedName>
</protein>